<evidence type="ECO:0000313" key="3">
    <source>
        <dbReference type="Proteomes" id="UP000792575"/>
    </source>
</evidence>
<protein>
    <submittedName>
        <fullName evidence="2">Uncharacterized protein</fullName>
    </submittedName>
</protein>
<gene>
    <name evidence="2" type="ORF">AHEV_087</name>
</gene>
<organism evidence="2 3">
    <name type="scientific">Adoxophyes honmai entomopoxvirus 'L'</name>
    <dbReference type="NCBI Taxonomy" id="1293540"/>
    <lineage>
        <taxon>Viruses</taxon>
        <taxon>Varidnaviria</taxon>
        <taxon>Bamfordvirae</taxon>
        <taxon>Nucleocytoviricota</taxon>
        <taxon>Pokkesviricetes</taxon>
        <taxon>Chitovirales</taxon>
        <taxon>Poxviridae</taxon>
        <taxon>Entomopoxvirinae</taxon>
        <taxon>Betaentomopoxvirus</taxon>
        <taxon>Betaentomopoxvirus ahonmai</taxon>
    </lineage>
</organism>
<reference evidence="2" key="1">
    <citation type="journal article" date="2013" name="J. Virol.">
        <title>New Insights into the Evolution of Entomopoxvirinae from the Complete Genome Sequences of Four Entomopoxviruses Infecting Adoxophyes honmai, Choristoneura biennis, Choristoneura rosaceana, and Mythimna separata.</title>
        <authorList>
            <person name="Theze J."/>
            <person name="Takatsuka J."/>
            <person name="Li Z."/>
            <person name="Gallais J."/>
            <person name="Doucet D."/>
            <person name="Arif B."/>
            <person name="Nakai M."/>
            <person name="Herniou E.A."/>
        </authorList>
    </citation>
    <scope>NUCLEOTIDE SEQUENCE</scope>
    <source>
        <strain evidence="2">Tokyo</strain>
    </source>
</reference>
<keyword evidence="1" id="KW-0812">Transmembrane</keyword>
<dbReference type="RefSeq" id="YP_008003910.1">
    <property type="nucleotide sequence ID" value="NC_021247.1"/>
</dbReference>
<evidence type="ECO:0000256" key="1">
    <source>
        <dbReference type="SAM" id="Phobius"/>
    </source>
</evidence>
<keyword evidence="3" id="KW-1185">Reference proteome</keyword>
<keyword evidence="1" id="KW-1133">Transmembrane helix</keyword>
<dbReference type="GeneID" id="15614016"/>
<keyword evidence="1" id="KW-0472">Membrane</keyword>
<dbReference type="OrthoDB" id="27430at10239"/>
<name>A0A916NWU2_9POXV</name>
<dbReference type="KEGG" id="vg:15614016"/>
<accession>A0A916NWU2</accession>
<feature type="transmembrane region" description="Helical" evidence="1">
    <location>
        <begin position="50"/>
        <end position="80"/>
    </location>
</feature>
<sequence>MKNILPAYVLFNLILLNGTFALDGVNATTTDHTKITSSSSFETVVTLNKIFYSIVAMSIIIFVIALCISFATSLLIYYIYDNSKSKIVTSSMAIHSQI</sequence>
<dbReference type="EMBL" id="HF679131">
    <property type="protein sequence ID" value="CCU55408.1"/>
    <property type="molecule type" value="Genomic_DNA"/>
</dbReference>
<proteinExistence type="predicted"/>
<dbReference type="Proteomes" id="UP000792575">
    <property type="component" value="Genome"/>
</dbReference>
<evidence type="ECO:0000313" key="2">
    <source>
        <dbReference type="EMBL" id="CCU55408.1"/>
    </source>
</evidence>